<dbReference type="InterPro" id="IPR000242">
    <property type="entry name" value="PTP_cat"/>
</dbReference>
<sequence>MPSSPLAYVIYLCPSSAKDCKSSANFTYAIGTYELRWSLSFCRIEKSLDAECFMRLPSELGGRKGLERLNLQIVPFFGSLDEKDVETANTSFYLLNSRSFDGDFHVHSTGHSYLCPLPKCHSVYNIGCLTNVEVQHHSTDAFTLQWDPPRISKEDVRGYVTTAITPSNCKDSKFLSSVILFKYDGTMYRSIDLQDILTAKQCGQNISRSFPADGKLMNADFRGLWQNTPYIVNIIPVGKLGDLGATWTLKLQTKEAVPCKPLHVELVLKDSHITLKWKEQTGPACGKTKRLLIDFQTDSNKPLRKEMSLADDSDDPNDGNYNEVQLVPSEYCHRYAAGLILQNNAGSSFYANASSALSIGYPALTKVDLANVSVFPLEISNDGGRMLSCPVSQHDSSPSFFQAVDVRASPKLSMCLEVGWDFLTPRTGVFGFLLVLKSSEASSEAEDAKENSTLSTNIHCRTIWIPCSDCVGEYTWKNSKDVVLEDMLKVFENCASKSGPKTAAISMMEELQQYMELSSTLDGTLNAVHKRVVLQLFLAEEDKPPSKSGSVQLYALKALQMQLAMQQAWGKTEKDDFNRVKLHSACTLDALHGECTSDVDSKLLQSQSDYVNASLIPGVCPISCVRVAEAKNLPQAYIAAQAPVQKTAILFWQMIWDNDVKLIIMLTRSFENSKEKCYPYWPVAKQSESEGDISEKTIGHFCIRLQSQENEISYTRRILVIINQDDNKIAPRRIVQLHMTAWTDFSAPRKDDLYAFLSEYWETRKKLEDNGSPILVHCSAGVGRTGTFIALDQLCQHVRVLHELGQTNGKSDLEDIYENLRGSQDRNAVKLNKMFANPAETIKIYETVLWLRSQRRFMVQNESQYIFLFDFIADYIARLSGEGMLRPFLYVINYIFIENAYDNI</sequence>
<dbReference type="InterPro" id="IPR016130">
    <property type="entry name" value="Tyr_Pase_AS"/>
</dbReference>
<dbReference type="Gene3D" id="3.90.190.10">
    <property type="entry name" value="Protein tyrosine phosphatase superfamily"/>
    <property type="match status" value="1"/>
</dbReference>
<keyword evidence="5" id="KW-1185">Reference proteome</keyword>
<evidence type="ECO:0000256" key="1">
    <source>
        <dbReference type="ARBA" id="ARBA00051722"/>
    </source>
</evidence>
<feature type="domain" description="Tyrosine specific protein phosphatases" evidence="3">
    <location>
        <begin position="754"/>
        <end position="866"/>
    </location>
</feature>
<dbReference type="InterPro" id="IPR000387">
    <property type="entry name" value="Tyr_Pase_dom"/>
</dbReference>
<evidence type="ECO:0000259" key="3">
    <source>
        <dbReference type="PROSITE" id="PS50056"/>
    </source>
</evidence>
<dbReference type="SMART" id="SM00404">
    <property type="entry name" value="PTPc_motif"/>
    <property type="match status" value="1"/>
</dbReference>
<dbReference type="Pfam" id="PF00102">
    <property type="entry name" value="Y_phosphatase"/>
    <property type="match status" value="1"/>
</dbReference>
<dbReference type="SUPFAM" id="SSF49265">
    <property type="entry name" value="Fibronectin type III"/>
    <property type="match status" value="1"/>
</dbReference>
<dbReference type="WBParaSite" id="SSLN_0000567001-mRNA-1">
    <property type="protein sequence ID" value="SSLN_0000567001-mRNA-1"/>
    <property type="gene ID" value="SSLN_0000567001"/>
</dbReference>
<dbReference type="Proteomes" id="UP000275846">
    <property type="component" value="Unassembled WGS sequence"/>
</dbReference>
<comment type="catalytic activity">
    <reaction evidence="1">
        <text>O-phospho-L-tyrosyl-[protein] + H2O = L-tyrosyl-[protein] + phosphate</text>
        <dbReference type="Rhea" id="RHEA:10684"/>
        <dbReference type="Rhea" id="RHEA-COMP:10136"/>
        <dbReference type="Rhea" id="RHEA-COMP:20101"/>
        <dbReference type="ChEBI" id="CHEBI:15377"/>
        <dbReference type="ChEBI" id="CHEBI:43474"/>
        <dbReference type="ChEBI" id="CHEBI:46858"/>
        <dbReference type="ChEBI" id="CHEBI:61978"/>
        <dbReference type="EC" id="3.1.3.48"/>
    </reaction>
</comment>
<gene>
    <name evidence="4" type="ORF">SSLN_LOCUS5491</name>
</gene>
<dbReference type="InterPro" id="IPR003595">
    <property type="entry name" value="Tyr_Pase_cat"/>
</dbReference>
<protein>
    <submittedName>
        <fullName evidence="6">Protein-tyrosine-phosphatase</fullName>
    </submittedName>
</protein>
<organism evidence="6">
    <name type="scientific">Schistocephalus solidus</name>
    <name type="common">Tapeworm</name>
    <dbReference type="NCBI Taxonomy" id="70667"/>
    <lineage>
        <taxon>Eukaryota</taxon>
        <taxon>Metazoa</taxon>
        <taxon>Spiralia</taxon>
        <taxon>Lophotrochozoa</taxon>
        <taxon>Platyhelminthes</taxon>
        <taxon>Cestoda</taxon>
        <taxon>Eucestoda</taxon>
        <taxon>Diphyllobothriidea</taxon>
        <taxon>Diphyllobothriidae</taxon>
        <taxon>Schistocephalus</taxon>
    </lineage>
</organism>
<dbReference type="InterPro" id="IPR050348">
    <property type="entry name" value="Protein-Tyr_Phosphatase"/>
</dbReference>
<dbReference type="OrthoDB" id="9979034at2759"/>
<accession>A0A183SMP3</accession>
<dbReference type="EMBL" id="UYSU01033273">
    <property type="protein sequence ID" value="VDL91876.1"/>
    <property type="molecule type" value="Genomic_DNA"/>
</dbReference>
<dbReference type="InterPro" id="IPR029021">
    <property type="entry name" value="Prot-tyrosine_phosphatase-like"/>
</dbReference>
<dbReference type="AlphaFoldDB" id="A0A183SMP3"/>
<dbReference type="GO" id="GO:0004725">
    <property type="term" value="F:protein tyrosine phosphatase activity"/>
    <property type="evidence" value="ECO:0007669"/>
    <property type="project" value="UniProtKB-EC"/>
</dbReference>
<dbReference type="PANTHER" id="PTHR19134:SF449">
    <property type="entry name" value="TYROSINE-PROTEIN PHOSPHATASE 1"/>
    <property type="match status" value="1"/>
</dbReference>
<feature type="domain" description="Tyrosine-protein phosphatase" evidence="2">
    <location>
        <begin position="576"/>
        <end position="875"/>
    </location>
</feature>
<dbReference type="PROSITE" id="PS50056">
    <property type="entry name" value="TYR_PHOSPHATASE_2"/>
    <property type="match status" value="1"/>
</dbReference>
<evidence type="ECO:0000259" key="2">
    <source>
        <dbReference type="PROSITE" id="PS50055"/>
    </source>
</evidence>
<dbReference type="PANTHER" id="PTHR19134">
    <property type="entry name" value="RECEPTOR-TYPE TYROSINE-PROTEIN PHOSPHATASE"/>
    <property type="match status" value="1"/>
</dbReference>
<dbReference type="SMART" id="SM00194">
    <property type="entry name" value="PTPc"/>
    <property type="match status" value="1"/>
</dbReference>
<dbReference type="InterPro" id="IPR036116">
    <property type="entry name" value="FN3_sf"/>
</dbReference>
<dbReference type="STRING" id="70667.A0A183SMP3"/>
<dbReference type="PRINTS" id="PR00700">
    <property type="entry name" value="PRTYPHPHTASE"/>
</dbReference>
<dbReference type="SUPFAM" id="SSF52799">
    <property type="entry name" value="(Phosphotyrosine protein) phosphatases II"/>
    <property type="match status" value="1"/>
</dbReference>
<reference evidence="4 5" key="2">
    <citation type="submission" date="2018-11" db="EMBL/GenBank/DDBJ databases">
        <authorList>
            <consortium name="Pathogen Informatics"/>
        </authorList>
    </citation>
    <scope>NUCLEOTIDE SEQUENCE [LARGE SCALE GENOMIC DNA]</scope>
    <source>
        <strain evidence="4 5">NST_G2</strain>
    </source>
</reference>
<evidence type="ECO:0000313" key="6">
    <source>
        <dbReference type="WBParaSite" id="SSLN_0000567001-mRNA-1"/>
    </source>
</evidence>
<dbReference type="CDD" id="cd00047">
    <property type="entry name" value="PTPc"/>
    <property type="match status" value="1"/>
</dbReference>
<proteinExistence type="predicted"/>
<dbReference type="PROSITE" id="PS50055">
    <property type="entry name" value="TYR_PHOSPHATASE_PTP"/>
    <property type="match status" value="1"/>
</dbReference>
<reference evidence="6" key="1">
    <citation type="submission" date="2016-06" db="UniProtKB">
        <authorList>
            <consortium name="WormBaseParasite"/>
        </authorList>
    </citation>
    <scope>IDENTIFICATION</scope>
</reference>
<name>A0A183SMP3_SCHSO</name>
<evidence type="ECO:0000313" key="5">
    <source>
        <dbReference type="Proteomes" id="UP000275846"/>
    </source>
</evidence>
<evidence type="ECO:0000313" key="4">
    <source>
        <dbReference type="EMBL" id="VDL91876.1"/>
    </source>
</evidence>
<dbReference type="PROSITE" id="PS00383">
    <property type="entry name" value="TYR_PHOSPHATASE_1"/>
    <property type="match status" value="1"/>
</dbReference>